<dbReference type="PANTHER" id="PTHR38730:SF1">
    <property type="entry name" value="SLL7028 PROTEIN"/>
    <property type="match status" value="1"/>
</dbReference>
<protein>
    <recommendedName>
        <fullName evidence="1">VWA-like domain-containing protein</fullName>
    </recommendedName>
</protein>
<dbReference type="Pfam" id="PF09967">
    <property type="entry name" value="DUF2201"/>
    <property type="match status" value="1"/>
</dbReference>
<name>A0A0R2L1H8_9LACO</name>
<reference evidence="2 5" key="2">
    <citation type="submission" date="2019-07" db="EMBL/GenBank/DDBJ databases">
        <title>Whole genome shotgun sequence of Lactobacillus siliginis NBRC 101315.</title>
        <authorList>
            <person name="Hosoyama A."/>
            <person name="Uohara A."/>
            <person name="Ohji S."/>
            <person name="Ichikawa N."/>
        </authorList>
    </citation>
    <scope>NUCLEOTIDE SEQUENCE [LARGE SCALE GENOMIC DNA]</scope>
    <source>
        <strain evidence="2 5">NBRC 101315</strain>
    </source>
</reference>
<sequence>MANLNQQIYQLQQHSTAEESEKAVGAAIMAVLAAQPVYGILLTQLPRFHRNDAHALLALGWQGSQLMLQVNDQYWAAVKNASELQNLLMHVALHVLWQQPLRYASSKTPVASKIACDVAVNEYLSEPPAGSFTRARLAAALQQSLPEKADSSVYLSAILKRTQPAELGLIRHNNDVTATAQTGSGGDDHGLWGSLDVSEQLQATAQLNTMIQQSVAQTTSVQRGLLPSAVQAQLMDVIQQPAQILWQRVFAQMIGQTSHGRRESHARFNRRQPQRMTLAGSVERLTRTVQVFMDESASISDDTMARLIAELQALVRAQSSRVEVHPFDAAIHEAVTLTPGQPVLKQRQIGGGTRYQVIFDWLHENNRISRDMIIVILTDGAGEKELLDYGYQRVLWVVTGSKMSVQTPPGQVAILN</sequence>
<dbReference type="PANTHER" id="PTHR38730">
    <property type="entry name" value="SLL7028 PROTEIN"/>
    <property type="match status" value="1"/>
</dbReference>
<organism evidence="3 4">
    <name type="scientific">Furfurilactobacillus siliginis</name>
    <dbReference type="NCBI Taxonomy" id="348151"/>
    <lineage>
        <taxon>Bacteria</taxon>
        <taxon>Bacillati</taxon>
        <taxon>Bacillota</taxon>
        <taxon>Bacilli</taxon>
        <taxon>Lactobacillales</taxon>
        <taxon>Lactobacillaceae</taxon>
        <taxon>Furfurilactobacillus</taxon>
    </lineage>
</organism>
<keyword evidence="4" id="KW-1185">Reference proteome</keyword>
<evidence type="ECO:0000313" key="2">
    <source>
        <dbReference type="EMBL" id="GEK28064.1"/>
    </source>
</evidence>
<dbReference type="OrthoDB" id="9809307at2"/>
<dbReference type="EMBL" id="JQCB01000007">
    <property type="protein sequence ID" value="KRN95673.1"/>
    <property type="molecule type" value="Genomic_DNA"/>
</dbReference>
<dbReference type="PATRIC" id="fig|348151.3.peg.1825"/>
<comment type="caution">
    <text evidence="3">The sequence shown here is derived from an EMBL/GenBank/DDBJ whole genome shotgun (WGS) entry which is preliminary data.</text>
</comment>
<accession>A0A0R2L1H8</accession>
<dbReference type="Proteomes" id="UP000051139">
    <property type="component" value="Unassembled WGS sequence"/>
</dbReference>
<proteinExistence type="predicted"/>
<dbReference type="STRING" id="348151.IV55_GL001774"/>
<feature type="domain" description="VWA-like" evidence="1">
    <location>
        <begin position="290"/>
        <end position="415"/>
    </location>
</feature>
<evidence type="ECO:0000313" key="3">
    <source>
        <dbReference type="EMBL" id="KRN95673.1"/>
    </source>
</evidence>
<evidence type="ECO:0000259" key="1">
    <source>
        <dbReference type="Pfam" id="PF09967"/>
    </source>
</evidence>
<dbReference type="InterPro" id="IPR018698">
    <property type="entry name" value="VWA-like_dom"/>
</dbReference>
<dbReference type="EMBL" id="BJUD01000003">
    <property type="protein sequence ID" value="GEK28064.1"/>
    <property type="molecule type" value="Genomic_DNA"/>
</dbReference>
<reference evidence="3 4" key="1">
    <citation type="journal article" date="2015" name="Genome Announc.">
        <title>Expanding the biotechnology potential of lactobacilli through comparative genomics of 213 strains and associated genera.</title>
        <authorList>
            <person name="Sun Z."/>
            <person name="Harris H.M."/>
            <person name="McCann A."/>
            <person name="Guo C."/>
            <person name="Argimon S."/>
            <person name="Zhang W."/>
            <person name="Yang X."/>
            <person name="Jeffery I.B."/>
            <person name="Cooney J.C."/>
            <person name="Kagawa T.F."/>
            <person name="Liu W."/>
            <person name="Song Y."/>
            <person name="Salvetti E."/>
            <person name="Wrobel A."/>
            <person name="Rasinkangas P."/>
            <person name="Parkhill J."/>
            <person name="Rea M.C."/>
            <person name="O'Sullivan O."/>
            <person name="Ritari J."/>
            <person name="Douillard F.P."/>
            <person name="Paul Ross R."/>
            <person name="Yang R."/>
            <person name="Briner A.E."/>
            <person name="Felis G.E."/>
            <person name="de Vos W.M."/>
            <person name="Barrangou R."/>
            <person name="Klaenhammer T.R."/>
            <person name="Caufield P.W."/>
            <person name="Cui Y."/>
            <person name="Zhang H."/>
            <person name="O'Toole P.W."/>
        </authorList>
    </citation>
    <scope>NUCLEOTIDE SEQUENCE [LARGE SCALE GENOMIC DNA]</scope>
    <source>
        <strain evidence="3 4">DSM 22696</strain>
    </source>
</reference>
<evidence type="ECO:0000313" key="4">
    <source>
        <dbReference type="Proteomes" id="UP000051139"/>
    </source>
</evidence>
<dbReference type="Proteomes" id="UP000321429">
    <property type="component" value="Unassembled WGS sequence"/>
</dbReference>
<dbReference type="AlphaFoldDB" id="A0A0R2L1H8"/>
<dbReference type="RefSeq" id="WP_057810357.1">
    <property type="nucleotide sequence ID" value="NZ_BJUD01000003.1"/>
</dbReference>
<evidence type="ECO:0000313" key="5">
    <source>
        <dbReference type="Proteomes" id="UP000321429"/>
    </source>
</evidence>
<gene>
    <name evidence="3" type="ORF">IV55_GL001774</name>
    <name evidence="2" type="ORF">LSI01_03750</name>
</gene>